<protein>
    <recommendedName>
        <fullName evidence="3">DUF3277 family protein</fullName>
    </recommendedName>
</protein>
<dbReference type="Proteomes" id="UP000030224">
    <property type="component" value="Segment"/>
</dbReference>
<name>A0A0A1IUT9_9CAUD</name>
<sequence length="174" mass="18963">MAVQRLATFSPADVTIVITHPATGESMVLGGFSEDSIVNIERNADTYVMYTGADNTSTRVYNASKSATLTVSLQQTSPSNDFLTALYNYDDARRSSEGLFTIHVKDNSGRSDYFSDDAYVGVVPGSNFSNSMQTRDWVIHAHNLQTLIGGNAKLSPGDADTLRNLGVTLDQRWL</sequence>
<evidence type="ECO:0000313" key="1">
    <source>
        <dbReference type="EMBL" id="CEF89376.1"/>
    </source>
</evidence>
<dbReference type="Pfam" id="PF11681">
    <property type="entry name" value="Phage_Tube_PhiTE"/>
    <property type="match status" value="1"/>
</dbReference>
<accession>A0A0A1IUT9</accession>
<dbReference type="NCBIfam" id="NF047581">
    <property type="entry name" value="gp105_phage_fam"/>
    <property type="match status" value="1"/>
</dbReference>
<proteinExistence type="predicted"/>
<evidence type="ECO:0008006" key="3">
    <source>
        <dbReference type="Google" id="ProtNLM"/>
    </source>
</evidence>
<gene>
    <name evidence="1" type="primary">ORF62</name>
</gene>
<evidence type="ECO:0000313" key="2">
    <source>
        <dbReference type="Proteomes" id="UP000030224"/>
    </source>
</evidence>
<organism evidence="1 2">
    <name type="scientific">Pseudomonas phage vB_PaeM_C2-10_Ab08</name>
    <dbReference type="NCBI Taxonomy" id="1548903"/>
    <lineage>
        <taxon>Viruses</taxon>
        <taxon>Duplodnaviria</taxon>
        <taxon>Heunggongvirae</taxon>
        <taxon>Uroviricota</taxon>
        <taxon>Caudoviricetes</taxon>
        <taxon>Vandenendeviridae</taxon>
        <taxon>Skurskavirinae</taxon>
        <taxon>Pakpunavirus</taxon>
        <taxon>Pakpunavirus CAb1</taxon>
    </lineage>
</organism>
<dbReference type="EMBL" id="LN610575">
    <property type="protein sequence ID" value="CEF89376.1"/>
    <property type="molecule type" value="Genomic_DNA"/>
</dbReference>
<dbReference type="InterPro" id="IPR021695">
    <property type="entry name" value="Phage_KPP10_Orf10"/>
</dbReference>
<reference evidence="1 2" key="1">
    <citation type="journal article" date="2015" name="PLoS ONE">
        <title>Investigation of a Large Collection of Pseudomonas aeruginosa Bacteriophages Collected from a Single Environmental Source in Abidjan, Cote d'Ivoire.</title>
        <authorList>
            <person name="Essoh C."/>
            <person name="Latino L."/>
            <person name="Midoux C."/>
            <person name="Blouin Y."/>
            <person name="Loukou G."/>
            <person name="Nguetta S.P."/>
            <person name="Lathro S."/>
            <person name="Cablanmian A."/>
            <person name="Kouassi A.K."/>
            <person name="Vergnaud G."/>
            <person name="Pourcel C."/>
        </authorList>
    </citation>
    <scope>NUCLEOTIDE SEQUENCE [LARGE SCALE GENOMIC DNA]</scope>
    <source>
        <strain evidence="1">Ab08</strain>
    </source>
</reference>